<keyword evidence="2" id="KW-0732">Signal</keyword>
<dbReference type="SUPFAM" id="SSF52540">
    <property type="entry name" value="P-loop containing nucleoside triphosphate hydrolases"/>
    <property type="match status" value="1"/>
</dbReference>
<reference evidence="4" key="1">
    <citation type="submission" date="2025-08" db="UniProtKB">
        <authorList>
            <consortium name="RefSeq"/>
        </authorList>
    </citation>
    <scope>IDENTIFICATION</scope>
</reference>
<dbReference type="InterPro" id="IPR027417">
    <property type="entry name" value="P-loop_NTPase"/>
</dbReference>
<dbReference type="PANTHER" id="PTHR10704:SF44">
    <property type="entry name" value="LD35051P-RELATED"/>
    <property type="match status" value="1"/>
</dbReference>
<name>A0ABM1AEF2_APLCA</name>
<sequence length="445" mass="51401">MRSPKSILLLGAVFLTGLILLFKAQEERGLRFESENQLHDEALSSRLEELRKLEALLKPLPEGDIRQTESNGKVAETRPKPSDELEEKDSTPGEGEQDITENVPVDEISELDQAESRVLQKVVILTYMRSGSTFTGNLFESHEDAFYVYEPLWRLQKKHFAHDEVMYFRKPNIKANGDVMDSRSEAAHTLQAVLSCDFLNVDIDTLKQGHMVSSKDTAKFRFCVMSHPGIEGVRQCLRELYVPCKQRRVTVAKTIRFSMTQAGKLLEADPAVKIIHLVRDPRGMFRSQRSVADIKWGELPKESKLRCNRIMKDIHESVQLSERFPKRILTVRYEDIAERPQESAEQMYSFVGLRMTDRLRSYIHNITYAGRPDDCTICATRSNSTRTAYKWREGLDFASVRTIDQSCAQVYDVMGFRPYEKEEDVLKYLPKLDTFSDVFYKLKYR</sequence>
<dbReference type="GeneID" id="101863233"/>
<evidence type="ECO:0000313" key="4">
    <source>
        <dbReference type="RefSeq" id="XP_012946106.1"/>
    </source>
</evidence>
<evidence type="ECO:0000256" key="2">
    <source>
        <dbReference type="SAM" id="SignalP"/>
    </source>
</evidence>
<accession>A0ABM1AEF2</accession>
<dbReference type="Pfam" id="PF13469">
    <property type="entry name" value="Sulfotransfer_3"/>
    <property type="match status" value="1"/>
</dbReference>
<feature type="chain" id="PRO_5046018431" evidence="2">
    <location>
        <begin position="25"/>
        <end position="445"/>
    </location>
</feature>
<evidence type="ECO:0000256" key="1">
    <source>
        <dbReference type="SAM" id="MobiDB-lite"/>
    </source>
</evidence>
<dbReference type="Gene3D" id="3.40.50.300">
    <property type="entry name" value="P-loop containing nucleotide triphosphate hydrolases"/>
    <property type="match status" value="1"/>
</dbReference>
<dbReference type="Proteomes" id="UP000694888">
    <property type="component" value="Unplaced"/>
</dbReference>
<dbReference type="PANTHER" id="PTHR10704">
    <property type="entry name" value="CARBOHYDRATE SULFOTRANSFERASE"/>
    <property type="match status" value="1"/>
</dbReference>
<dbReference type="RefSeq" id="XP_012946106.1">
    <property type="nucleotide sequence ID" value="XM_013090652.1"/>
</dbReference>
<feature type="region of interest" description="Disordered" evidence="1">
    <location>
        <begin position="61"/>
        <end position="103"/>
    </location>
</feature>
<keyword evidence="3" id="KW-1185">Reference proteome</keyword>
<proteinExistence type="predicted"/>
<feature type="signal peptide" evidence="2">
    <location>
        <begin position="1"/>
        <end position="24"/>
    </location>
</feature>
<feature type="compositionally biased region" description="Basic and acidic residues" evidence="1">
    <location>
        <begin position="75"/>
        <end position="91"/>
    </location>
</feature>
<organism evidence="3 4">
    <name type="scientific">Aplysia californica</name>
    <name type="common">California sea hare</name>
    <dbReference type="NCBI Taxonomy" id="6500"/>
    <lineage>
        <taxon>Eukaryota</taxon>
        <taxon>Metazoa</taxon>
        <taxon>Spiralia</taxon>
        <taxon>Lophotrochozoa</taxon>
        <taxon>Mollusca</taxon>
        <taxon>Gastropoda</taxon>
        <taxon>Heterobranchia</taxon>
        <taxon>Euthyneura</taxon>
        <taxon>Tectipleura</taxon>
        <taxon>Aplysiida</taxon>
        <taxon>Aplysioidea</taxon>
        <taxon>Aplysiidae</taxon>
        <taxon>Aplysia</taxon>
    </lineage>
</organism>
<dbReference type="InterPro" id="IPR051135">
    <property type="entry name" value="Gal/GlcNAc/GalNAc_ST"/>
</dbReference>
<protein>
    <submittedName>
        <fullName evidence="4">Carbohydrate sulfotransferase 4</fullName>
    </submittedName>
</protein>
<feature type="non-terminal residue" evidence="4">
    <location>
        <position position="445"/>
    </location>
</feature>
<evidence type="ECO:0000313" key="3">
    <source>
        <dbReference type="Proteomes" id="UP000694888"/>
    </source>
</evidence>
<gene>
    <name evidence="4" type="primary">LOC101863233</name>
</gene>